<evidence type="ECO:0000256" key="1">
    <source>
        <dbReference type="ARBA" id="ARBA00004683"/>
    </source>
</evidence>
<evidence type="ECO:0000313" key="5">
    <source>
        <dbReference type="EMBL" id="MEI7037006.1"/>
    </source>
</evidence>
<evidence type="ECO:0000256" key="4">
    <source>
        <dbReference type="SAM" id="MobiDB-lite"/>
    </source>
</evidence>
<feature type="region of interest" description="Disordered" evidence="4">
    <location>
        <begin position="156"/>
        <end position="222"/>
    </location>
</feature>
<name>A0ABU8JCU1_9GAMM</name>
<feature type="compositionally biased region" description="Basic residues" evidence="4">
    <location>
        <begin position="213"/>
        <end position="222"/>
    </location>
</feature>
<organism evidence="5 6">
    <name type="scientific">Fulvimonas yonginensis</name>
    <dbReference type="NCBI Taxonomy" id="1495200"/>
    <lineage>
        <taxon>Bacteria</taxon>
        <taxon>Pseudomonadati</taxon>
        <taxon>Pseudomonadota</taxon>
        <taxon>Gammaproteobacteria</taxon>
        <taxon>Lysobacterales</taxon>
        <taxon>Rhodanobacteraceae</taxon>
        <taxon>Fulvimonas</taxon>
    </lineage>
</organism>
<protein>
    <recommendedName>
        <fullName evidence="2">Poly(3-hydroxyalkanoate) polymerase subunit PhaE</fullName>
    </recommendedName>
</protein>
<dbReference type="EMBL" id="JBBBNY010000005">
    <property type="protein sequence ID" value="MEI7037006.1"/>
    <property type="molecule type" value="Genomic_DNA"/>
</dbReference>
<proteinExistence type="predicted"/>
<sequence>MPGAGAVPPIGLEGLRGLLNTPAFGYTREQQAEQQALLRAMLDHQQASARYQQLLARAQAEGAERLQRKLAEPGFQAGSLKAMYDLWVDAAEEAYAEIALSDEFREAYAAQANTQMRLRQLQQRQVEQWCREMGLPTRSEVATLGQRLQELRRELRRTQAAEGGAAERPGAAVKTAARRAAPAKPAAKAPPAAKNGAAKARSTAKAPPAAKATTRRAPRRSR</sequence>
<dbReference type="Proteomes" id="UP001381174">
    <property type="component" value="Unassembled WGS sequence"/>
</dbReference>
<feature type="compositionally biased region" description="Low complexity" evidence="4">
    <location>
        <begin position="160"/>
        <end position="212"/>
    </location>
</feature>
<evidence type="ECO:0000256" key="3">
    <source>
        <dbReference type="ARBA" id="ARBA00022752"/>
    </source>
</evidence>
<keyword evidence="6" id="KW-1185">Reference proteome</keyword>
<evidence type="ECO:0000313" key="6">
    <source>
        <dbReference type="Proteomes" id="UP001381174"/>
    </source>
</evidence>
<comment type="caution">
    <text evidence="5">The sequence shown here is derived from an EMBL/GenBank/DDBJ whole genome shotgun (WGS) entry which is preliminary data.</text>
</comment>
<comment type="pathway">
    <text evidence="1">Biopolymer metabolism; poly-(R)-3-hydroxybutanoate biosynthesis.</text>
</comment>
<gene>
    <name evidence="5" type="ORF">WAT24_09600</name>
</gene>
<keyword evidence="3" id="KW-0583">PHB biosynthesis</keyword>
<dbReference type="Pfam" id="PF09712">
    <property type="entry name" value="PHA_synth_III_E"/>
    <property type="match status" value="1"/>
</dbReference>
<accession>A0ABU8JCU1</accession>
<reference evidence="5 6" key="1">
    <citation type="journal article" date="2014" name="Int. J. Syst. Evol. Microbiol.">
        <title>Fulvimonas yonginensis sp. nov., isolated from greenhouse soil, and emended description of the genus Fulvimonas.</title>
        <authorList>
            <person name="Ahn J.H."/>
            <person name="Kim S.J."/>
            <person name="Weon H.Y."/>
            <person name="Hong S.B."/>
            <person name="Seok S.J."/>
            <person name="Kwon S.W."/>
        </authorList>
    </citation>
    <scope>NUCLEOTIDE SEQUENCE [LARGE SCALE GENOMIC DNA]</scope>
    <source>
        <strain evidence="5 6">KACC 16952</strain>
    </source>
</reference>
<dbReference type="InterPro" id="IPR010123">
    <property type="entry name" value="PHA_synth_III_E"/>
</dbReference>
<evidence type="ECO:0000256" key="2">
    <source>
        <dbReference type="ARBA" id="ARBA00019066"/>
    </source>
</evidence>